<feature type="transmembrane region" description="Helical" evidence="1">
    <location>
        <begin position="65"/>
        <end position="84"/>
    </location>
</feature>
<keyword evidence="3" id="KW-1185">Reference proteome</keyword>
<evidence type="ECO:0000313" key="3">
    <source>
        <dbReference type="Proteomes" id="UP000008457"/>
    </source>
</evidence>
<dbReference type="PANTHER" id="PTHR36111">
    <property type="entry name" value="INNER MEMBRANE PROTEIN-RELATED"/>
    <property type="match status" value="1"/>
</dbReference>
<dbReference type="InterPro" id="IPR007563">
    <property type="entry name" value="DUF554"/>
</dbReference>
<evidence type="ECO:0000256" key="1">
    <source>
        <dbReference type="SAM" id="Phobius"/>
    </source>
</evidence>
<dbReference type="RefSeq" id="WP_013782278.1">
    <property type="nucleotide sequence ID" value="NC_015520.1"/>
</dbReference>
<accession>F3ZZ73</accession>
<dbReference type="EMBL" id="CP002360">
    <property type="protein sequence ID" value="AEE97855.1"/>
    <property type="molecule type" value="Genomic_DNA"/>
</dbReference>
<organism evidence="2 3">
    <name type="scientific">Mahella australiensis (strain DSM 15567 / CIP 107919 / 50-1 BON)</name>
    <dbReference type="NCBI Taxonomy" id="697281"/>
    <lineage>
        <taxon>Bacteria</taxon>
        <taxon>Bacillati</taxon>
        <taxon>Bacillota</taxon>
        <taxon>Clostridia</taxon>
        <taxon>Thermoanaerobacterales</taxon>
        <taxon>Thermoanaerobacterales Family IV. Incertae Sedis</taxon>
        <taxon>Mahella</taxon>
    </lineage>
</organism>
<keyword evidence="1" id="KW-1133">Transmembrane helix</keyword>
<dbReference type="Pfam" id="PF04474">
    <property type="entry name" value="DUF554"/>
    <property type="match status" value="1"/>
</dbReference>
<evidence type="ECO:0000313" key="2">
    <source>
        <dbReference type="EMBL" id="AEE97855.1"/>
    </source>
</evidence>
<feature type="transmembrane region" description="Helical" evidence="1">
    <location>
        <begin position="32"/>
        <end position="53"/>
    </location>
</feature>
<feature type="transmembrane region" description="Helical" evidence="1">
    <location>
        <begin position="189"/>
        <end position="208"/>
    </location>
</feature>
<evidence type="ECO:0008006" key="4">
    <source>
        <dbReference type="Google" id="ProtNLM"/>
    </source>
</evidence>
<reference evidence="2 3" key="2">
    <citation type="journal article" date="2011" name="Stand. Genomic Sci.">
        <title>Complete genome sequence of Mahella australiensis type strain (50-1 BON).</title>
        <authorList>
            <person name="Sikorski J."/>
            <person name="Teshima H."/>
            <person name="Nolan M."/>
            <person name="Lucas S."/>
            <person name="Hammon N."/>
            <person name="Deshpande S."/>
            <person name="Cheng J.F."/>
            <person name="Pitluck S."/>
            <person name="Liolios K."/>
            <person name="Pagani I."/>
            <person name="Ivanova N."/>
            <person name="Huntemann M."/>
            <person name="Mavromatis K."/>
            <person name="Ovchinikova G."/>
            <person name="Pati A."/>
            <person name="Tapia R."/>
            <person name="Han C."/>
            <person name="Goodwin L."/>
            <person name="Chen A."/>
            <person name="Palaniappan K."/>
            <person name="Land M."/>
            <person name="Hauser L."/>
            <person name="Ngatchou-Djao O.D."/>
            <person name="Rohde M."/>
            <person name="Pukall R."/>
            <person name="Spring S."/>
            <person name="Abt B."/>
            <person name="Goker M."/>
            <person name="Detter J.C."/>
            <person name="Woyke T."/>
            <person name="Bristow J."/>
            <person name="Markowitz V."/>
            <person name="Hugenholtz P."/>
            <person name="Eisen J.A."/>
            <person name="Kyrpides N.C."/>
            <person name="Klenk H.P."/>
            <person name="Lapidus A."/>
        </authorList>
    </citation>
    <scope>NUCLEOTIDE SEQUENCE [LARGE SCALE GENOMIC DNA]</scope>
    <source>
        <strain evidence="3">DSM 15567 / CIP 107919 / 50-1 BON</strain>
    </source>
</reference>
<dbReference type="STRING" id="697281.Mahau_2719"/>
<proteinExistence type="predicted"/>
<name>F3ZZ73_MAHA5</name>
<reference evidence="3" key="1">
    <citation type="submission" date="2010-11" db="EMBL/GenBank/DDBJ databases">
        <title>The complete genome of Mahella australiensis DSM 15567.</title>
        <authorList>
            <consortium name="US DOE Joint Genome Institute (JGI-PGF)"/>
            <person name="Lucas S."/>
            <person name="Copeland A."/>
            <person name="Lapidus A."/>
            <person name="Bruce D."/>
            <person name="Goodwin L."/>
            <person name="Pitluck S."/>
            <person name="Kyrpides N."/>
            <person name="Mavromatis K."/>
            <person name="Pagani I."/>
            <person name="Ivanova N."/>
            <person name="Teshima H."/>
            <person name="Brettin T."/>
            <person name="Detter J.C."/>
            <person name="Han C."/>
            <person name="Tapia R."/>
            <person name="Land M."/>
            <person name="Hauser L."/>
            <person name="Markowitz V."/>
            <person name="Cheng J.-F."/>
            <person name="Hugenholtz P."/>
            <person name="Woyke T."/>
            <person name="Wu D."/>
            <person name="Spring S."/>
            <person name="Pukall R."/>
            <person name="Steenblock K."/>
            <person name="Schneider S."/>
            <person name="Klenk H.-P."/>
            <person name="Eisen J.A."/>
        </authorList>
    </citation>
    <scope>NUCLEOTIDE SEQUENCE [LARGE SCALE GENOMIC DNA]</scope>
    <source>
        <strain evidence="3">DSM 15567 / CIP 107919 / 50-1 BON</strain>
    </source>
</reference>
<keyword evidence="1" id="KW-0472">Membrane</keyword>
<keyword evidence="1" id="KW-0812">Transmembrane</keyword>
<dbReference type="AlphaFoldDB" id="F3ZZ73"/>
<feature type="transmembrane region" description="Helical" evidence="1">
    <location>
        <begin position="147"/>
        <end position="169"/>
    </location>
</feature>
<dbReference type="eggNOG" id="COG1811">
    <property type="taxonomic scope" value="Bacteria"/>
</dbReference>
<dbReference type="Proteomes" id="UP000008457">
    <property type="component" value="Chromosome"/>
</dbReference>
<dbReference type="OrthoDB" id="9797976at2"/>
<feature type="transmembrane region" description="Helical" evidence="1">
    <location>
        <begin position="105"/>
        <end position="127"/>
    </location>
</feature>
<gene>
    <name evidence="2" type="ordered locus">Mahau_2719</name>
</gene>
<dbReference type="PANTHER" id="PTHR36111:SF2">
    <property type="entry name" value="INNER MEMBRANE PROTEIN"/>
    <property type="match status" value="1"/>
</dbReference>
<protein>
    <recommendedName>
        <fullName evidence="4">Transport protein</fullName>
    </recommendedName>
</protein>
<feature type="transmembrane region" description="Helical" evidence="1">
    <location>
        <begin position="6"/>
        <end position="25"/>
    </location>
</feature>
<dbReference type="KEGG" id="mas:Mahau_2719"/>
<sequence>MMGTVVNALAIVAGAFLGKFIKGGLPDKYKDVVMQAVGMAVVIIGISGALRFTGIDPKVLGVDPMLMMVISLVIGGIVGEWLKIEQRLDSMAAKLQSRFAGEGTFAQAFVTASLVYCVGAMAIMGSLESGLSGNHQTLFAKSILDGITAVIFSSSLGIGVAFAAIPVFIYQGAITLSAAALKGILTPPVIEAMSSIGGVLIMGIGISLLDIKRIKIGNLLPAIFLPLIYELIRRML</sequence>
<dbReference type="HOGENOM" id="CLU_091659_0_0_9"/>